<dbReference type="RefSeq" id="WP_090273881.1">
    <property type="nucleotide sequence ID" value="NZ_LT629748.1"/>
</dbReference>
<name>A0A1H1UF59_9GAMM</name>
<dbReference type="SUPFAM" id="SSF53474">
    <property type="entry name" value="alpha/beta-Hydrolases"/>
    <property type="match status" value="1"/>
</dbReference>
<dbReference type="PANTHER" id="PTHR42103">
    <property type="entry name" value="ALPHA/BETA-HYDROLASES SUPERFAMILY PROTEIN"/>
    <property type="match status" value="1"/>
</dbReference>
<proteinExistence type="predicted"/>
<dbReference type="AlphaFoldDB" id="A0A1H1UF59"/>
<dbReference type="PANTHER" id="PTHR42103:SF2">
    <property type="entry name" value="AB HYDROLASE-1 DOMAIN-CONTAINING PROTEIN"/>
    <property type="match status" value="1"/>
</dbReference>
<reference evidence="3" key="1">
    <citation type="submission" date="2016-10" db="EMBL/GenBank/DDBJ databases">
        <authorList>
            <person name="Varghese N."/>
            <person name="Submissions S."/>
        </authorList>
    </citation>
    <scope>NUCLEOTIDE SEQUENCE [LARGE SCALE GENOMIC DNA]</scope>
    <source>
        <strain evidence="3">2SM5</strain>
    </source>
</reference>
<evidence type="ECO:0000259" key="1">
    <source>
        <dbReference type="Pfam" id="PF12146"/>
    </source>
</evidence>
<dbReference type="STRING" id="797277.SAMN05216198_2581"/>
<dbReference type="Pfam" id="PF12146">
    <property type="entry name" value="Hydrolase_4"/>
    <property type="match status" value="1"/>
</dbReference>
<protein>
    <recommendedName>
        <fullName evidence="1">Serine aminopeptidase S33 domain-containing protein</fullName>
    </recommendedName>
</protein>
<organism evidence="2 3">
    <name type="scientific">Halopseudomonas litoralis</name>
    <dbReference type="NCBI Taxonomy" id="797277"/>
    <lineage>
        <taxon>Bacteria</taxon>
        <taxon>Pseudomonadati</taxon>
        <taxon>Pseudomonadota</taxon>
        <taxon>Gammaproteobacteria</taxon>
        <taxon>Pseudomonadales</taxon>
        <taxon>Pseudomonadaceae</taxon>
        <taxon>Halopseudomonas</taxon>
    </lineage>
</organism>
<evidence type="ECO:0000313" key="2">
    <source>
        <dbReference type="EMBL" id="SDS71103.1"/>
    </source>
</evidence>
<accession>A0A1H1UF59</accession>
<dbReference type="Gene3D" id="3.40.50.1820">
    <property type="entry name" value="alpha/beta hydrolase"/>
    <property type="match status" value="1"/>
</dbReference>
<dbReference type="OrthoDB" id="9800435at2"/>
<dbReference type="EMBL" id="LT629748">
    <property type="protein sequence ID" value="SDS71103.1"/>
    <property type="molecule type" value="Genomic_DNA"/>
</dbReference>
<sequence length="210" mass="22337">MKQNAEEKLLIDGPAGALEVVVTRAENARAVAVICHPHPLHGGTLQNKVVSTLMRAARDLNANTVRFNFRGVGQSAGEHADGAGETEDCKTVIDWAASEFAGLPLWLMGFSFGGYVAAAAARAQADWPARLILVAPSVERMPFADLLPLPGAAVVMMGEADEVVAPQSVFELLEGQQGIEVVRFADTSHFFHGKLVELKAATEKALGEVH</sequence>
<gene>
    <name evidence="2" type="ORF">SAMN05216198_2581</name>
</gene>
<evidence type="ECO:0000313" key="3">
    <source>
        <dbReference type="Proteomes" id="UP000243426"/>
    </source>
</evidence>
<dbReference type="Proteomes" id="UP000243426">
    <property type="component" value="Chromosome I"/>
</dbReference>
<feature type="domain" description="Serine aminopeptidase S33" evidence="1">
    <location>
        <begin position="28"/>
        <end position="139"/>
    </location>
</feature>
<dbReference type="InterPro" id="IPR022742">
    <property type="entry name" value="Hydrolase_4"/>
</dbReference>
<keyword evidence="3" id="KW-1185">Reference proteome</keyword>
<dbReference type="InterPro" id="IPR029058">
    <property type="entry name" value="AB_hydrolase_fold"/>
</dbReference>